<evidence type="ECO:0000256" key="6">
    <source>
        <dbReference type="ARBA" id="ARBA00022723"/>
    </source>
</evidence>
<feature type="domain" description="SsuA/THI5-like" evidence="12">
    <location>
        <begin position="12"/>
        <end position="220"/>
    </location>
</feature>
<gene>
    <name evidence="13" type="ORF">EPH95_05485</name>
</gene>
<keyword evidence="14" id="KW-1185">Reference proteome</keyword>
<protein>
    <recommendedName>
        <fullName evidence="10">Thiamine pyrimidine synthase</fullName>
    </recommendedName>
</protein>
<proteinExistence type="inferred from homology"/>
<dbReference type="Pfam" id="PF09084">
    <property type="entry name" value="NMT1"/>
    <property type="match status" value="1"/>
</dbReference>
<dbReference type="PANTHER" id="PTHR31528">
    <property type="entry name" value="4-AMINO-5-HYDROXYMETHYL-2-METHYLPYRIMIDINE PHOSPHATE SYNTHASE THI11-RELATED"/>
    <property type="match status" value="1"/>
</dbReference>
<evidence type="ECO:0000313" key="13">
    <source>
        <dbReference type="EMBL" id="QDI93014.1"/>
    </source>
</evidence>
<keyword evidence="9" id="KW-0408">Iron</keyword>
<evidence type="ECO:0000256" key="9">
    <source>
        <dbReference type="ARBA" id="ARBA00023004"/>
    </source>
</evidence>
<dbReference type="GO" id="GO:0009228">
    <property type="term" value="P:thiamine biosynthetic process"/>
    <property type="evidence" value="ECO:0007669"/>
    <property type="project" value="UniProtKB-KW"/>
</dbReference>
<dbReference type="Gene3D" id="3.40.190.10">
    <property type="entry name" value="Periplasmic binding protein-like II"/>
    <property type="match status" value="2"/>
</dbReference>
<comment type="subunit">
    <text evidence="4">Homodimer.</text>
</comment>
<dbReference type="AlphaFoldDB" id="A0A514LMC4"/>
<evidence type="ECO:0000256" key="2">
    <source>
        <dbReference type="ARBA" id="ARBA00004948"/>
    </source>
</evidence>
<keyword evidence="6" id="KW-0479">Metal-binding</keyword>
<dbReference type="PANTHER" id="PTHR31528:SF1">
    <property type="entry name" value="4-AMINO-5-HYDROXYMETHYL-2-METHYLPYRIMIDINE PHOSPHATE SYNTHASE THI11-RELATED"/>
    <property type="match status" value="1"/>
</dbReference>
<dbReference type="OrthoDB" id="9815602at2"/>
<dbReference type="InterPro" id="IPR027939">
    <property type="entry name" value="NMT1/THI5"/>
</dbReference>
<keyword evidence="5" id="KW-0808">Transferase</keyword>
<reference evidence="14" key="1">
    <citation type="submission" date="2019-01" db="EMBL/GenBank/DDBJ databases">
        <title>Genomic analysis of Salicibibacter sp. NKC3-5.</title>
        <authorList>
            <person name="Oh Y.J."/>
        </authorList>
    </citation>
    <scope>NUCLEOTIDE SEQUENCE [LARGE SCALE GENOMIC DNA]</scope>
    <source>
        <strain evidence="14">NKC3-5</strain>
    </source>
</reference>
<dbReference type="GO" id="GO:0046872">
    <property type="term" value="F:metal ion binding"/>
    <property type="evidence" value="ECO:0007669"/>
    <property type="project" value="UniProtKB-KW"/>
</dbReference>
<evidence type="ECO:0000313" key="14">
    <source>
        <dbReference type="Proteomes" id="UP000319756"/>
    </source>
</evidence>
<comment type="pathway">
    <text evidence="2">Cofactor biosynthesis; thiamine diphosphate biosynthesis.</text>
</comment>
<evidence type="ECO:0000256" key="3">
    <source>
        <dbReference type="ARBA" id="ARBA00009406"/>
    </source>
</evidence>
<keyword evidence="8" id="KW-0784">Thiamine biosynthesis</keyword>
<evidence type="ECO:0000256" key="1">
    <source>
        <dbReference type="ARBA" id="ARBA00003469"/>
    </source>
</evidence>
<evidence type="ECO:0000256" key="11">
    <source>
        <dbReference type="ARBA" id="ARBA00048179"/>
    </source>
</evidence>
<keyword evidence="7" id="KW-0663">Pyridoxal phosphate</keyword>
<dbReference type="KEGG" id="sale:EPH95_05485"/>
<evidence type="ECO:0000259" key="12">
    <source>
        <dbReference type="Pfam" id="PF09084"/>
    </source>
</evidence>
<evidence type="ECO:0000256" key="10">
    <source>
        <dbReference type="ARBA" id="ARBA00033171"/>
    </source>
</evidence>
<name>A0A514LMC4_9BACI</name>
<dbReference type="InterPro" id="IPR015168">
    <property type="entry name" value="SsuA/THI5"/>
</dbReference>
<evidence type="ECO:0000256" key="5">
    <source>
        <dbReference type="ARBA" id="ARBA00022679"/>
    </source>
</evidence>
<comment type="catalytic activity">
    <reaction evidence="11">
        <text>N(6)-(pyridoxal phosphate)-L-lysyl-[4-amino-5-hydroxymethyl-2-methylpyrimidine phosphate synthase] + L-histidyl-[4-amino-5-hydroxymethyl-2-methylpyrimidine phosphate synthase] + 2 Fe(3+) + 4 H2O = L-lysyl-[4-amino-5-hydroxymethyl-2-methylpyrimidine phosphate synthase] + (2S)-2-amino-5-hydroxy-4-oxopentanoyl-[4-amino-5-hydroxymethyl-2-methylpyrimidine phosphate synthase] + 4-amino-2-methyl-5-(phosphooxymethyl)pyrimidine + 3-oxopropanoate + 2 Fe(2+) + 2 H(+)</text>
        <dbReference type="Rhea" id="RHEA:65756"/>
        <dbReference type="Rhea" id="RHEA-COMP:16892"/>
        <dbReference type="Rhea" id="RHEA-COMP:16893"/>
        <dbReference type="Rhea" id="RHEA-COMP:16894"/>
        <dbReference type="Rhea" id="RHEA-COMP:16895"/>
        <dbReference type="ChEBI" id="CHEBI:15377"/>
        <dbReference type="ChEBI" id="CHEBI:15378"/>
        <dbReference type="ChEBI" id="CHEBI:29033"/>
        <dbReference type="ChEBI" id="CHEBI:29034"/>
        <dbReference type="ChEBI" id="CHEBI:29969"/>
        <dbReference type="ChEBI" id="CHEBI:29979"/>
        <dbReference type="ChEBI" id="CHEBI:33190"/>
        <dbReference type="ChEBI" id="CHEBI:58354"/>
        <dbReference type="ChEBI" id="CHEBI:143915"/>
        <dbReference type="ChEBI" id="CHEBI:157692"/>
    </reaction>
    <physiologicalReaction direction="left-to-right" evidence="11">
        <dbReference type="Rhea" id="RHEA:65757"/>
    </physiologicalReaction>
</comment>
<accession>A0A514LMC4</accession>
<comment type="function">
    <text evidence="1">Responsible for the formation of the pyrimidine heterocycle in the thiamine biosynthesis pathway. Catalyzes the formation of hydroxymethylpyrimidine phosphate (HMP-P) from histidine and pyridoxal phosphate (PLP). The protein uses PLP and the active site histidine to form HMP-P, generating an inactive enzyme. The enzyme can only undergo a single turnover, which suggests it is a suicide enzyme.</text>
</comment>
<dbReference type="EMBL" id="CP035485">
    <property type="protein sequence ID" value="QDI93014.1"/>
    <property type="molecule type" value="Genomic_DNA"/>
</dbReference>
<organism evidence="13 14">
    <name type="scientific">Salicibibacter halophilus</name>
    <dbReference type="NCBI Taxonomy" id="2502791"/>
    <lineage>
        <taxon>Bacteria</taxon>
        <taxon>Bacillati</taxon>
        <taxon>Bacillota</taxon>
        <taxon>Bacilli</taxon>
        <taxon>Bacillales</taxon>
        <taxon>Bacillaceae</taxon>
        <taxon>Salicibibacter</taxon>
    </lineage>
</organism>
<evidence type="ECO:0000256" key="7">
    <source>
        <dbReference type="ARBA" id="ARBA00022898"/>
    </source>
</evidence>
<dbReference type="Proteomes" id="UP000319756">
    <property type="component" value="Chromosome"/>
</dbReference>
<sequence>MASWSSAIAEQSNLYLAEQEGWFEESGLDFEYIPGEGGGEAVRNIVAGNADIAFANLEAVLLAAQQGEDFKIIYNIYPDNVFNVVSLKENNIQSIEDLEGKDVGVYSLESGTYQNLQVMLYDAGMTEEDVNVIETGVLNFGPLINEQVDAAAATDTGLYDAKEQGLGDVNVMEAKDVLNTPADVFVVTEEIFEEERETLLEFLQVYRDSAQHMMDYPDEAAAAAVGTAIDGEDEERNRAIIDIRNEVSINEEMEERGLGWLNAKKMAEVEETYVDIGLIDEPVGIAEMTTNELVEELD</sequence>
<dbReference type="GO" id="GO:0016740">
    <property type="term" value="F:transferase activity"/>
    <property type="evidence" value="ECO:0007669"/>
    <property type="project" value="UniProtKB-KW"/>
</dbReference>
<evidence type="ECO:0000256" key="8">
    <source>
        <dbReference type="ARBA" id="ARBA00022977"/>
    </source>
</evidence>
<comment type="similarity">
    <text evidence="3">Belongs to the NMT1/THI5 family.</text>
</comment>
<dbReference type="SUPFAM" id="SSF53850">
    <property type="entry name" value="Periplasmic binding protein-like II"/>
    <property type="match status" value="1"/>
</dbReference>
<evidence type="ECO:0000256" key="4">
    <source>
        <dbReference type="ARBA" id="ARBA00011738"/>
    </source>
</evidence>